<evidence type="ECO:0000256" key="1">
    <source>
        <dbReference type="SAM" id="Phobius"/>
    </source>
</evidence>
<feature type="transmembrane region" description="Helical" evidence="1">
    <location>
        <begin position="46"/>
        <end position="64"/>
    </location>
</feature>
<dbReference type="Pfam" id="PF20122">
    <property type="entry name" value="DUF6512"/>
    <property type="match status" value="1"/>
</dbReference>
<feature type="transmembrane region" description="Helical" evidence="1">
    <location>
        <begin position="102"/>
        <end position="121"/>
    </location>
</feature>
<dbReference type="EMBL" id="DRXS01000190">
    <property type="protein sequence ID" value="HHR40875.1"/>
    <property type="molecule type" value="Genomic_DNA"/>
</dbReference>
<feature type="transmembrane region" description="Helical" evidence="1">
    <location>
        <begin position="7"/>
        <end position="26"/>
    </location>
</feature>
<evidence type="ECO:0000313" key="2">
    <source>
        <dbReference type="EMBL" id="HHR40875.1"/>
    </source>
</evidence>
<feature type="transmembrane region" description="Helical" evidence="1">
    <location>
        <begin position="76"/>
        <end position="96"/>
    </location>
</feature>
<gene>
    <name evidence="2" type="ORF">ENM42_03495</name>
</gene>
<dbReference type="InterPro" id="IPR045407">
    <property type="entry name" value="DUF6512"/>
</dbReference>
<protein>
    <submittedName>
        <fullName evidence="2">Uncharacterized protein</fullName>
    </submittedName>
</protein>
<dbReference type="AlphaFoldDB" id="A0A7C5Y4Q2"/>
<name>A0A7C5Y4Q2_CALS0</name>
<proteinExistence type="predicted"/>
<keyword evidence="1" id="KW-0472">Membrane</keyword>
<comment type="caution">
    <text evidence="2">The sequence shown here is derived from an EMBL/GenBank/DDBJ whole genome shotgun (WGS) entry which is preliminary data.</text>
</comment>
<feature type="transmembrane region" description="Helical" evidence="1">
    <location>
        <begin position="133"/>
        <end position="153"/>
    </location>
</feature>
<reference evidence="2" key="1">
    <citation type="journal article" date="2020" name="mSystems">
        <title>Genome- and Community-Level Interaction Insights into Carbon Utilization and Element Cycling Functions of Hydrothermarchaeota in Hydrothermal Sediment.</title>
        <authorList>
            <person name="Zhou Z."/>
            <person name="Liu Y."/>
            <person name="Xu W."/>
            <person name="Pan J."/>
            <person name="Luo Z.H."/>
            <person name="Li M."/>
        </authorList>
    </citation>
    <scope>NUCLEOTIDE SEQUENCE [LARGE SCALE GENOMIC DNA]</scope>
    <source>
        <strain evidence="2">SpSt-1084</strain>
    </source>
</reference>
<accession>A0A7C5Y4Q2</accession>
<keyword evidence="1" id="KW-1133">Transmembrane helix</keyword>
<sequence length="176" mass="19211">MKATEVAGIFFIVLMGSLLHFTYELSGENVVVGLISAVNESVWEHLKLPFFPALFLGAAQHAVMRKTYPNFWLGKAVGTFSMPLIIVVGFYAYKAVFGGHNLAYDIGLFIASVMIGQLVSYRLISQTGAKPFNILPLAALIVMAVIFMVFTIAPPRLETFQDPLTGGFGLEGHSHL</sequence>
<organism evidence="2">
    <name type="scientific">Caldiarchaeum subterraneum</name>
    <dbReference type="NCBI Taxonomy" id="311458"/>
    <lineage>
        <taxon>Archaea</taxon>
        <taxon>Nitrososphaerota</taxon>
        <taxon>Candidatus Caldarchaeales</taxon>
        <taxon>Candidatus Caldarchaeaceae</taxon>
        <taxon>Candidatus Caldarchaeum</taxon>
    </lineage>
</organism>
<keyword evidence="1" id="KW-0812">Transmembrane</keyword>